<dbReference type="EMBL" id="JBHSNW010000001">
    <property type="protein sequence ID" value="MFC5814158.1"/>
    <property type="molecule type" value="Genomic_DNA"/>
</dbReference>
<feature type="domain" description="Carbohydrate-binding module family 96" evidence="4">
    <location>
        <begin position="277"/>
        <end position="445"/>
    </location>
</feature>
<dbReference type="RefSeq" id="WP_219544948.1">
    <property type="nucleotide sequence ID" value="NZ_JAHKRN010000012.1"/>
</dbReference>
<dbReference type="InterPro" id="IPR055372">
    <property type="entry name" value="CBM96"/>
</dbReference>
<dbReference type="PROSITE" id="PS00135">
    <property type="entry name" value="TRYPSIN_SER"/>
    <property type="match status" value="1"/>
</dbReference>
<dbReference type="Proteomes" id="UP001596096">
    <property type="component" value="Unassembled WGS sequence"/>
</dbReference>
<dbReference type="PROSITE" id="PS00134">
    <property type="entry name" value="TRYPSIN_HIS"/>
    <property type="match status" value="1"/>
</dbReference>
<comment type="subcellular location">
    <subcellularLocation>
        <location evidence="1">Secreted</location>
    </subcellularLocation>
</comment>
<dbReference type="NCBIfam" id="NF033679">
    <property type="entry name" value="DNRLRE_dom"/>
    <property type="match status" value="1"/>
</dbReference>
<keyword evidence="3" id="KW-0732">Signal</keyword>
<evidence type="ECO:0000256" key="3">
    <source>
        <dbReference type="ARBA" id="ARBA00022729"/>
    </source>
</evidence>
<keyword evidence="2" id="KW-0964">Secreted</keyword>
<evidence type="ECO:0000313" key="5">
    <source>
        <dbReference type="EMBL" id="MFC5814158.1"/>
    </source>
</evidence>
<reference evidence="6" key="1">
    <citation type="journal article" date="2019" name="Int. J. Syst. Evol. Microbiol.">
        <title>The Global Catalogue of Microorganisms (GCM) 10K type strain sequencing project: providing services to taxonomists for standard genome sequencing and annotation.</title>
        <authorList>
            <consortium name="The Broad Institute Genomics Platform"/>
            <consortium name="The Broad Institute Genome Sequencing Center for Infectious Disease"/>
            <person name="Wu L."/>
            <person name="Ma J."/>
        </authorList>
    </citation>
    <scope>NUCLEOTIDE SEQUENCE [LARGE SCALE GENOMIC DNA]</scope>
    <source>
        <strain evidence="6">CGMCC 4.7106</strain>
    </source>
</reference>
<evidence type="ECO:0000259" key="4">
    <source>
        <dbReference type="Pfam" id="PF24517"/>
    </source>
</evidence>
<comment type="caution">
    <text evidence="5">The sequence shown here is derived from an EMBL/GenBank/DDBJ whole genome shotgun (WGS) entry which is preliminary data.</text>
</comment>
<organism evidence="5 6">
    <name type="scientific">Nonomuraea harbinensis</name>
    <dbReference type="NCBI Taxonomy" id="1286938"/>
    <lineage>
        <taxon>Bacteria</taxon>
        <taxon>Bacillati</taxon>
        <taxon>Actinomycetota</taxon>
        <taxon>Actinomycetes</taxon>
        <taxon>Streptosporangiales</taxon>
        <taxon>Streptosporangiaceae</taxon>
        <taxon>Nonomuraea</taxon>
    </lineage>
</organism>
<dbReference type="InterPro" id="IPR033116">
    <property type="entry name" value="TRYPSIN_SER"/>
</dbReference>
<dbReference type="InterPro" id="IPR018114">
    <property type="entry name" value="TRYPSIN_HIS"/>
</dbReference>
<evidence type="ECO:0000313" key="6">
    <source>
        <dbReference type="Proteomes" id="UP001596096"/>
    </source>
</evidence>
<name>A0ABW1BNE5_9ACTN</name>
<keyword evidence="6" id="KW-1185">Reference proteome</keyword>
<dbReference type="Pfam" id="PF24517">
    <property type="entry name" value="CBM96"/>
    <property type="match status" value="1"/>
</dbReference>
<sequence>MSTVPLRAAVVGFLITPFLISPLLPSAHANPPRDLTTKVGTDVATQRGAVELLGAATETARYWRHPDGHITTELWTRPVRVKKKGAWAWIDPTLTAQGDEIRPKVIKGDLKLPHGEDSDPATTFTFTPAQSLTLAWPTRLPRPTLQGNRATYTDAAGSGTDLVVTALATGFRYDLVLRERPTKALEIKIPVRGKKLALRGDSNGRLRLVGEGSRNLTVTAQPIMRGAEATESRSAETGRVETTLMTVDEKQTLLLKPDQNFLEDADTAYPVTLQSAVAVIATADADVWSISPDSPNGDGAFLKAGTESDGSKSRAYLKFNSAPFVGQQISNVTLSLLNIAGPSCGSTVGAGIQVRRVTNRWDPTTVTWAEQPSNTTENAVINRNSVGGSCAPTSMNWDITPIARQWAEDAGNYGLVLMSPNENASANYRVFPSSEDTDFNDPPKLIATFTPIGDATTLYPAGPDGVEVIQAPANWGSDMPQMAESQAHALSSAIDRAEANPEELANPYVDMVSGQVIVPAATANGHSIGSTPLTGTAYLELGGVDWTLPGEYIDGDTDEDSEGVIGPSEPYNFTPQVPNSTISYARQTSVAREIMNLNSTQLPNADNVIAARIWAERGQVLVTANAVTPELRLALAQRYGVDSVVIRLDPNASEMQLLNGDDNRQNDSDDFINGGSRYSATSTPGCTMAFAWKIPAGKRLVTAGHCMPTAYSSVSVTNDGTRYYGQRVLTNYSNGTGTVPLPGQNKWLGDIALVSTNAPVAPTASIFIGNAGSNVKKSVTGGYGRRSIKNDLFCVGGSESGQSCNWKVQDPNTWRKTNGGTTDNIVVGTRPSGCAQNGDSGGPVYTFRSDGSVVAKGVIAAGVSPFFGDCELVFTDITTIREAFGGDVLKRK</sequence>
<gene>
    <name evidence="5" type="ORF">ACFPUY_03630</name>
</gene>
<accession>A0ABW1BNE5</accession>
<evidence type="ECO:0000256" key="2">
    <source>
        <dbReference type="ARBA" id="ARBA00022525"/>
    </source>
</evidence>
<protein>
    <submittedName>
        <fullName evidence="5">DNRLRE domain-containing protein</fullName>
    </submittedName>
</protein>
<proteinExistence type="predicted"/>
<evidence type="ECO:0000256" key="1">
    <source>
        <dbReference type="ARBA" id="ARBA00004613"/>
    </source>
</evidence>